<dbReference type="EMBL" id="KV424007">
    <property type="protein sequence ID" value="KZT54800.1"/>
    <property type="molecule type" value="Genomic_DNA"/>
</dbReference>
<sequence length="167" mass="17004">MFAIINFLCLAVALVSALDQPTSKRATCSTTSGAVTVVSASTGEFLGYLSANLLEGQVVLTQDSNEAMLTSQTCGTGADATAVSNANPDTYGYLTGAALYNGTLAAGSPNWVFLSTSNLGATVPNAWTDATGIPVVTVSHLTPRHALALTQVSCPQFSSGRASSKPP</sequence>
<evidence type="ECO:0000313" key="2">
    <source>
        <dbReference type="EMBL" id="KZT54800.1"/>
    </source>
</evidence>
<feature type="chain" id="PRO_5007857213" evidence="1">
    <location>
        <begin position="18"/>
        <end position="167"/>
    </location>
</feature>
<reference evidence="2 3" key="1">
    <citation type="journal article" date="2016" name="Mol. Biol. Evol.">
        <title>Comparative Genomics of Early-Diverging Mushroom-Forming Fungi Provides Insights into the Origins of Lignocellulose Decay Capabilities.</title>
        <authorList>
            <person name="Nagy L.G."/>
            <person name="Riley R."/>
            <person name="Tritt A."/>
            <person name="Adam C."/>
            <person name="Daum C."/>
            <person name="Floudas D."/>
            <person name="Sun H."/>
            <person name="Yadav J.S."/>
            <person name="Pangilinan J."/>
            <person name="Larsson K.H."/>
            <person name="Matsuura K."/>
            <person name="Barry K."/>
            <person name="Labutti K."/>
            <person name="Kuo R."/>
            <person name="Ohm R.A."/>
            <person name="Bhattacharya S.S."/>
            <person name="Shirouzu T."/>
            <person name="Yoshinaga Y."/>
            <person name="Martin F.M."/>
            <person name="Grigoriev I.V."/>
            <person name="Hibbett D.S."/>
        </authorList>
    </citation>
    <scope>NUCLEOTIDE SEQUENCE [LARGE SCALE GENOMIC DNA]</scope>
    <source>
        <strain evidence="2 3">HHB12733</strain>
    </source>
</reference>
<proteinExistence type="predicted"/>
<keyword evidence="1" id="KW-0732">Signal</keyword>
<protein>
    <submittedName>
        <fullName evidence="2">Uncharacterized protein</fullName>
    </submittedName>
</protein>
<feature type="signal peptide" evidence="1">
    <location>
        <begin position="1"/>
        <end position="17"/>
    </location>
</feature>
<dbReference type="InParanoid" id="A0A165EG39"/>
<keyword evidence="3" id="KW-1185">Reference proteome</keyword>
<name>A0A165EG39_9BASI</name>
<accession>A0A165EG39</accession>
<dbReference type="Proteomes" id="UP000076842">
    <property type="component" value="Unassembled WGS sequence"/>
</dbReference>
<organism evidence="2 3">
    <name type="scientific">Calocera cornea HHB12733</name>
    <dbReference type="NCBI Taxonomy" id="1353952"/>
    <lineage>
        <taxon>Eukaryota</taxon>
        <taxon>Fungi</taxon>
        <taxon>Dikarya</taxon>
        <taxon>Basidiomycota</taxon>
        <taxon>Agaricomycotina</taxon>
        <taxon>Dacrymycetes</taxon>
        <taxon>Dacrymycetales</taxon>
        <taxon>Dacrymycetaceae</taxon>
        <taxon>Calocera</taxon>
    </lineage>
</organism>
<gene>
    <name evidence="2" type="ORF">CALCODRAFT_373500</name>
</gene>
<evidence type="ECO:0000256" key="1">
    <source>
        <dbReference type="SAM" id="SignalP"/>
    </source>
</evidence>
<evidence type="ECO:0000313" key="3">
    <source>
        <dbReference type="Proteomes" id="UP000076842"/>
    </source>
</evidence>
<dbReference type="AlphaFoldDB" id="A0A165EG39"/>